<feature type="domain" description="Serine aminopeptidase S33" evidence="2">
    <location>
        <begin position="203"/>
        <end position="248"/>
    </location>
</feature>
<feature type="domain" description="Serine aminopeptidase S33" evidence="2">
    <location>
        <begin position="70"/>
        <end position="175"/>
    </location>
</feature>
<evidence type="ECO:0000313" key="3">
    <source>
        <dbReference type="EMBL" id="TMU56417.1"/>
    </source>
</evidence>
<reference evidence="3 4" key="1">
    <citation type="submission" date="2019-05" db="EMBL/GenBank/DDBJ databases">
        <title>Flagellimonas sp. AsT0115, sp. nov., isolated from a marine red algae, Asparagopsis taxiformis.</title>
        <authorList>
            <person name="Kim J."/>
            <person name="Jeong S.E."/>
            <person name="Jeon C.O."/>
        </authorList>
    </citation>
    <scope>NUCLEOTIDE SEQUENCE [LARGE SCALE GENOMIC DNA]</scope>
    <source>
        <strain evidence="3 4">AsT0115</strain>
    </source>
</reference>
<evidence type="ECO:0000259" key="2">
    <source>
        <dbReference type="Pfam" id="PF12146"/>
    </source>
</evidence>
<dbReference type="EMBL" id="VCNI01000001">
    <property type="protein sequence ID" value="TMU56417.1"/>
    <property type="molecule type" value="Genomic_DNA"/>
</dbReference>
<keyword evidence="1" id="KW-1133">Transmembrane helix</keyword>
<evidence type="ECO:0000313" key="4">
    <source>
        <dbReference type="Proteomes" id="UP000751614"/>
    </source>
</evidence>
<sequence>MQKLKRVLLVLSSLFILITIMFYTFQEKLIFLPTQLPSDYAYSFDQPFEELFLEAPDGAQLNALHFKVNNPKGLVLYFHGNAGDLSRWGSIGSTFTNLGYEIVVMDYRGYGKSSGERSEAVLYADAQLFYDHVKGIYDESQIVLYGRSLGTGIASHLASNNTPKKLILETPYYSLVDVAKGRFPILPVGQMLRYRLPSFQYLKSVQAPIRIFHGTEDRVVPYESGKKLFESIPKSDKKMYTIPGGRHNDLEGFEIYKNGLKSELTD</sequence>
<evidence type="ECO:0000256" key="1">
    <source>
        <dbReference type="SAM" id="Phobius"/>
    </source>
</evidence>
<dbReference type="InterPro" id="IPR022742">
    <property type="entry name" value="Hydrolase_4"/>
</dbReference>
<proteinExistence type="predicted"/>
<organism evidence="3 4">
    <name type="scientific">Flagellimonas algicola</name>
    <dbReference type="NCBI Taxonomy" id="2583815"/>
    <lineage>
        <taxon>Bacteria</taxon>
        <taxon>Pseudomonadati</taxon>
        <taxon>Bacteroidota</taxon>
        <taxon>Flavobacteriia</taxon>
        <taxon>Flavobacteriales</taxon>
        <taxon>Flavobacteriaceae</taxon>
        <taxon>Flagellimonas</taxon>
    </lineage>
</organism>
<comment type="caution">
    <text evidence="3">The sequence shown here is derived from an EMBL/GenBank/DDBJ whole genome shotgun (WGS) entry which is preliminary data.</text>
</comment>
<dbReference type="PANTHER" id="PTHR12277:SF81">
    <property type="entry name" value="PROTEIN ABHD13"/>
    <property type="match status" value="1"/>
</dbReference>
<feature type="transmembrane region" description="Helical" evidence="1">
    <location>
        <begin position="7"/>
        <end position="25"/>
    </location>
</feature>
<accession>A0ABY2WN39</accession>
<dbReference type="GO" id="GO:0016787">
    <property type="term" value="F:hydrolase activity"/>
    <property type="evidence" value="ECO:0007669"/>
    <property type="project" value="UniProtKB-KW"/>
</dbReference>
<keyword evidence="1" id="KW-0812">Transmembrane</keyword>
<protein>
    <submittedName>
        <fullName evidence="3">Alpha/beta hydrolase</fullName>
    </submittedName>
</protein>
<name>A0ABY2WN39_9FLAO</name>
<dbReference type="InterPro" id="IPR029058">
    <property type="entry name" value="AB_hydrolase_fold"/>
</dbReference>
<keyword evidence="1" id="KW-0472">Membrane</keyword>
<dbReference type="Proteomes" id="UP000751614">
    <property type="component" value="Unassembled WGS sequence"/>
</dbReference>
<gene>
    <name evidence="3" type="ORF">FGG15_02425</name>
</gene>
<dbReference type="Pfam" id="PF12146">
    <property type="entry name" value="Hydrolase_4"/>
    <property type="match status" value="2"/>
</dbReference>
<keyword evidence="4" id="KW-1185">Reference proteome</keyword>
<dbReference type="SUPFAM" id="SSF53474">
    <property type="entry name" value="alpha/beta-Hydrolases"/>
    <property type="match status" value="1"/>
</dbReference>
<dbReference type="Gene3D" id="3.40.50.1820">
    <property type="entry name" value="alpha/beta hydrolase"/>
    <property type="match status" value="2"/>
</dbReference>
<dbReference type="PANTHER" id="PTHR12277">
    <property type="entry name" value="ALPHA/BETA HYDROLASE DOMAIN-CONTAINING PROTEIN"/>
    <property type="match status" value="1"/>
</dbReference>
<keyword evidence="3" id="KW-0378">Hydrolase</keyword>